<dbReference type="SUPFAM" id="SSF47266">
    <property type="entry name" value="4-helical cytokines"/>
    <property type="match status" value="1"/>
</dbReference>
<feature type="non-terminal residue" evidence="2">
    <location>
        <position position="1"/>
    </location>
</feature>
<dbReference type="InterPro" id="IPR009079">
    <property type="entry name" value="4_helix_cytokine-like_core"/>
</dbReference>
<dbReference type="Gene3D" id="1.20.1250.10">
    <property type="match status" value="1"/>
</dbReference>
<proteinExistence type="predicted"/>
<accession>A0ABM5EI99</accession>
<dbReference type="Pfam" id="PF07400">
    <property type="entry name" value="IL11"/>
    <property type="match status" value="1"/>
</dbReference>
<sequence length="249" mass="28304">NEPGPKREFKEWTHTSLTSDLEDIGGSQTSKLQSWKGPFGSSRPIPVKEIHWVIKLPTSGSLCQILVMLLSLCEGLWAAPGPRPRPDTRSEFDSVVNLARNLLSDTKNLLHHFKNRYPAEGEHKLETLPVLSMNAVELTNIQVSGGLARLSSDLQCYHRHFEWLRKAASLLRPMEHDISTVHNRLERLLKRLEHLMTRLNLSKTNDPLPTLPSHGTHWSVVQAGHAIIHSFHLYLDWAARVLVLIRNKL</sequence>
<dbReference type="InterPro" id="IPR020438">
    <property type="entry name" value="IL-11"/>
</dbReference>
<reference evidence="2" key="1">
    <citation type="submission" date="2025-08" db="UniProtKB">
        <authorList>
            <consortium name="RefSeq"/>
        </authorList>
    </citation>
    <scope>IDENTIFICATION</scope>
</reference>
<dbReference type="PRINTS" id="PR01927">
    <property type="entry name" value="INTRLEUKIN11"/>
</dbReference>
<name>A0ABM5EI99_9SAUR</name>
<gene>
    <name evidence="2" type="primary">IL11</name>
</gene>
<organism evidence="1 2">
    <name type="scientific">Pogona vitticeps</name>
    <name type="common">central bearded dragon</name>
    <dbReference type="NCBI Taxonomy" id="103695"/>
    <lineage>
        <taxon>Eukaryota</taxon>
        <taxon>Metazoa</taxon>
        <taxon>Chordata</taxon>
        <taxon>Craniata</taxon>
        <taxon>Vertebrata</taxon>
        <taxon>Euteleostomi</taxon>
        <taxon>Lepidosauria</taxon>
        <taxon>Squamata</taxon>
        <taxon>Bifurcata</taxon>
        <taxon>Unidentata</taxon>
        <taxon>Episquamata</taxon>
        <taxon>Toxicofera</taxon>
        <taxon>Iguania</taxon>
        <taxon>Acrodonta</taxon>
        <taxon>Agamidae</taxon>
        <taxon>Amphibolurinae</taxon>
        <taxon>Pogona</taxon>
    </lineage>
</organism>
<evidence type="ECO:0000313" key="1">
    <source>
        <dbReference type="Proteomes" id="UP001652642"/>
    </source>
</evidence>
<protein>
    <submittedName>
        <fullName evidence="2">Interleukin-11</fullName>
    </submittedName>
</protein>
<dbReference type="RefSeq" id="XP_072832875.1">
    <property type="nucleotide sequence ID" value="XM_072976774.1"/>
</dbReference>
<dbReference type="GeneID" id="110081783"/>
<evidence type="ECO:0000313" key="2">
    <source>
        <dbReference type="RefSeq" id="XP_072832875.1"/>
    </source>
</evidence>
<dbReference type="Proteomes" id="UP001652642">
    <property type="component" value="Chromosome 6"/>
</dbReference>
<dbReference type="PANTHER" id="PTHR16922">
    <property type="entry name" value="INTERLEUKIN 11"/>
    <property type="match status" value="1"/>
</dbReference>
<keyword evidence="1" id="KW-1185">Reference proteome</keyword>
<dbReference type="PANTHER" id="PTHR16922:SF0">
    <property type="entry name" value="INTERLEUKIN-11"/>
    <property type="match status" value="1"/>
</dbReference>